<organism evidence="2 3">
    <name type="scientific">Amycolatopsis mongoliensis</name>
    <dbReference type="NCBI Taxonomy" id="715475"/>
    <lineage>
        <taxon>Bacteria</taxon>
        <taxon>Bacillati</taxon>
        <taxon>Actinomycetota</taxon>
        <taxon>Actinomycetes</taxon>
        <taxon>Pseudonocardiales</taxon>
        <taxon>Pseudonocardiaceae</taxon>
        <taxon>Amycolatopsis</taxon>
    </lineage>
</organism>
<evidence type="ECO:0000256" key="1">
    <source>
        <dbReference type="SAM" id="Phobius"/>
    </source>
</evidence>
<gene>
    <name evidence="2" type="ORF">QRX60_03665</name>
</gene>
<evidence type="ECO:0000313" key="2">
    <source>
        <dbReference type="EMBL" id="WIY02980.1"/>
    </source>
</evidence>
<sequence>MTEGEPPKWNGKDFLGTFVLFLVISFTGVTLIHQQPLRTWWPLVAGALAAGVGLVWRRLRDSRSRD</sequence>
<dbReference type="KEGG" id="amog:QRX60_03665"/>
<keyword evidence="1" id="KW-0812">Transmembrane</keyword>
<protein>
    <submittedName>
        <fullName evidence="2">Uncharacterized protein</fullName>
    </submittedName>
</protein>
<keyword evidence="3" id="KW-1185">Reference proteome</keyword>
<proteinExistence type="predicted"/>
<dbReference type="EMBL" id="CP127295">
    <property type="protein sequence ID" value="WIY02980.1"/>
    <property type="molecule type" value="Genomic_DNA"/>
</dbReference>
<dbReference type="RefSeq" id="WP_285999382.1">
    <property type="nucleotide sequence ID" value="NZ_CP127295.1"/>
</dbReference>
<keyword evidence="1" id="KW-1133">Transmembrane helix</keyword>
<evidence type="ECO:0000313" key="3">
    <source>
        <dbReference type="Proteomes" id="UP001239397"/>
    </source>
</evidence>
<keyword evidence="1" id="KW-0472">Membrane</keyword>
<accession>A0A9Y2JS86</accession>
<dbReference type="AlphaFoldDB" id="A0A9Y2JS86"/>
<feature type="transmembrane region" description="Helical" evidence="1">
    <location>
        <begin position="39"/>
        <end position="56"/>
    </location>
</feature>
<dbReference type="Proteomes" id="UP001239397">
    <property type="component" value="Chromosome"/>
</dbReference>
<feature type="transmembrane region" description="Helical" evidence="1">
    <location>
        <begin position="14"/>
        <end position="33"/>
    </location>
</feature>
<reference evidence="2 3" key="1">
    <citation type="submission" date="2023-06" db="EMBL/GenBank/DDBJ databases">
        <authorList>
            <person name="Oyuntsetseg B."/>
            <person name="Kim S.B."/>
        </authorList>
    </citation>
    <scope>NUCLEOTIDE SEQUENCE [LARGE SCALE GENOMIC DNA]</scope>
    <source>
        <strain evidence="2 3">4-36</strain>
    </source>
</reference>
<name>A0A9Y2JS86_9PSEU</name>